<dbReference type="Pfam" id="PF12697">
    <property type="entry name" value="Abhydrolase_6"/>
    <property type="match status" value="1"/>
</dbReference>
<dbReference type="Gene3D" id="3.40.50.1820">
    <property type="entry name" value="alpha/beta hydrolase"/>
    <property type="match status" value="1"/>
</dbReference>
<dbReference type="InterPro" id="IPR050266">
    <property type="entry name" value="AB_hydrolase_sf"/>
</dbReference>
<organism evidence="2 3">
    <name type="scientific">Candidatus Afipia apatlaquensis</name>
    <dbReference type="NCBI Taxonomy" id="2712852"/>
    <lineage>
        <taxon>Bacteria</taxon>
        <taxon>Pseudomonadati</taxon>
        <taxon>Pseudomonadota</taxon>
        <taxon>Alphaproteobacteria</taxon>
        <taxon>Hyphomicrobiales</taxon>
        <taxon>Nitrobacteraceae</taxon>
        <taxon>Afipia</taxon>
    </lineage>
</organism>
<name>A0A7C9RGB7_9BRAD</name>
<evidence type="ECO:0000313" key="2">
    <source>
        <dbReference type="EMBL" id="NGX96743.1"/>
    </source>
</evidence>
<dbReference type="InterPro" id="IPR000073">
    <property type="entry name" value="AB_hydrolase_1"/>
</dbReference>
<keyword evidence="2" id="KW-0378">Hydrolase</keyword>
<comment type="caution">
    <text evidence="2">The sequence shown here is derived from an EMBL/GenBank/DDBJ whole genome shotgun (WGS) entry which is preliminary data.</text>
</comment>
<dbReference type="SUPFAM" id="SSF53474">
    <property type="entry name" value="alpha/beta-Hydrolases"/>
    <property type="match status" value="1"/>
</dbReference>
<dbReference type="Proteomes" id="UP000480266">
    <property type="component" value="Unassembled WGS sequence"/>
</dbReference>
<keyword evidence="3" id="KW-1185">Reference proteome</keyword>
<evidence type="ECO:0000313" key="3">
    <source>
        <dbReference type="Proteomes" id="UP000480266"/>
    </source>
</evidence>
<sequence>MIAEPFIESFDYDETGDGPSIVFVPGSCSTGAAWRPVISALNGRFRCITTSLLGYGGTAERRTARNSSIAHEAELIEAVIRRAGGAVHLVGHSFGGLASLAVALRARVPLQSLTIMEAPAVDILREIGEYRHYRTFREMSDAYFAAFRGGDKEAISSMIDFYGGSGTFASWPSRVRAYAMETTHVNILDWASAYAFELFPPVLAGIDVPVMIVRGAESHPAVKRANELLSIYIKGASLVTTEGAAHFMILTHPEDAARAVADHITRVEKRCVFDGCAAG</sequence>
<accession>A0A7C9RGB7</accession>
<dbReference type="InterPro" id="IPR029058">
    <property type="entry name" value="AB_hydrolase_fold"/>
</dbReference>
<proteinExistence type="predicted"/>
<dbReference type="EMBL" id="JAAMRR010000837">
    <property type="protein sequence ID" value="NGX96743.1"/>
    <property type="molecule type" value="Genomic_DNA"/>
</dbReference>
<dbReference type="AlphaFoldDB" id="A0A7C9RGB7"/>
<dbReference type="GO" id="GO:0016787">
    <property type="term" value="F:hydrolase activity"/>
    <property type="evidence" value="ECO:0007669"/>
    <property type="project" value="UniProtKB-KW"/>
</dbReference>
<reference evidence="2" key="1">
    <citation type="submission" date="2020-02" db="EMBL/GenBank/DDBJ databases">
        <title>Draft genome sequence of Candidatus Afipia apatlaquensis IBT-C3, a potential strain for decolorization of textile dyes.</title>
        <authorList>
            <person name="Sanchez-Reyes A."/>
            <person name="Breton-Deval L."/>
            <person name="Mangelson H."/>
            <person name="Sanchez-Flores A."/>
        </authorList>
    </citation>
    <scope>NUCLEOTIDE SEQUENCE [LARGE SCALE GENOMIC DNA]</scope>
    <source>
        <strain evidence="2">IBT-C3</strain>
    </source>
</reference>
<dbReference type="PANTHER" id="PTHR43798">
    <property type="entry name" value="MONOACYLGLYCEROL LIPASE"/>
    <property type="match status" value="1"/>
</dbReference>
<gene>
    <name evidence="2" type="ORF">G4V63_16465</name>
</gene>
<evidence type="ECO:0000259" key="1">
    <source>
        <dbReference type="Pfam" id="PF12697"/>
    </source>
</evidence>
<protein>
    <submittedName>
        <fullName evidence="2">Alpha/beta hydrolase</fullName>
    </submittedName>
</protein>
<feature type="domain" description="AB hydrolase-1" evidence="1">
    <location>
        <begin position="21"/>
        <end position="258"/>
    </location>
</feature>